<evidence type="ECO:0000313" key="1">
    <source>
        <dbReference type="EMBL" id="KKK78315.1"/>
    </source>
</evidence>
<reference evidence="1" key="1">
    <citation type="journal article" date="2015" name="Nature">
        <title>Complex archaea that bridge the gap between prokaryotes and eukaryotes.</title>
        <authorList>
            <person name="Spang A."/>
            <person name="Saw J.H."/>
            <person name="Jorgensen S.L."/>
            <person name="Zaremba-Niedzwiedzka K."/>
            <person name="Martijn J."/>
            <person name="Lind A.E."/>
            <person name="van Eijk R."/>
            <person name="Schleper C."/>
            <person name="Guy L."/>
            <person name="Ettema T.J."/>
        </authorList>
    </citation>
    <scope>NUCLEOTIDE SEQUENCE</scope>
</reference>
<comment type="caution">
    <text evidence="1">The sequence shown here is derived from an EMBL/GenBank/DDBJ whole genome shotgun (WGS) entry which is preliminary data.</text>
</comment>
<protein>
    <submittedName>
        <fullName evidence="1">Uncharacterized protein</fullName>
    </submittedName>
</protein>
<feature type="non-terminal residue" evidence="1">
    <location>
        <position position="31"/>
    </location>
</feature>
<sequence length="31" mass="3564">MTEQEEKVAQQRLSVLTVFQGRLIELETDAT</sequence>
<dbReference type="AlphaFoldDB" id="A0A0F8YWR8"/>
<gene>
    <name evidence="1" type="ORF">LCGC14_2844820</name>
</gene>
<organism evidence="1">
    <name type="scientific">marine sediment metagenome</name>
    <dbReference type="NCBI Taxonomy" id="412755"/>
    <lineage>
        <taxon>unclassified sequences</taxon>
        <taxon>metagenomes</taxon>
        <taxon>ecological metagenomes</taxon>
    </lineage>
</organism>
<proteinExistence type="predicted"/>
<dbReference type="EMBL" id="LAZR01054546">
    <property type="protein sequence ID" value="KKK78315.1"/>
    <property type="molecule type" value="Genomic_DNA"/>
</dbReference>
<name>A0A0F8YWR8_9ZZZZ</name>
<accession>A0A0F8YWR8</accession>